<protein>
    <submittedName>
        <fullName evidence="1">Uncharacterized protein</fullName>
    </submittedName>
</protein>
<dbReference type="EMBL" id="ML208342">
    <property type="protein sequence ID" value="TFK68884.1"/>
    <property type="molecule type" value="Genomic_DNA"/>
</dbReference>
<reference evidence="1 2" key="1">
    <citation type="journal article" date="2019" name="Nat. Ecol. Evol.">
        <title>Megaphylogeny resolves global patterns of mushroom evolution.</title>
        <authorList>
            <person name="Varga T."/>
            <person name="Krizsan K."/>
            <person name="Foldi C."/>
            <person name="Dima B."/>
            <person name="Sanchez-Garcia M."/>
            <person name="Sanchez-Ramirez S."/>
            <person name="Szollosi G.J."/>
            <person name="Szarkandi J.G."/>
            <person name="Papp V."/>
            <person name="Albert L."/>
            <person name="Andreopoulos W."/>
            <person name="Angelini C."/>
            <person name="Antonin V."/>
            <person name="Barry K.W."/>
            <person name="Bougher N.L."/>
            <person name="Buchanan P."/>
            <person name="Buyck B."/>
            <person name="Bense V."/>
            <person name="Catcheside P."/>
            <person name="Chovatia M."/>
            <person name="Cooper J."/>
            <person name="Damon W."/>
            <person name="Desjardin D."/>
            <person name="Finy P."/>
            <person name="Geml J."/>
            <person name="Haridas S."/>
            <person name="Hughes K."/>
            <person name="Justo A."/>
            <person name="Karasinski D."/>
            <person name="Kautmanova I."/>
            <person name="Kiss B."/>
            <person name="Kocsube S."/>
            <person name="Kotiranta H."/>
            <person name="LaButti K.M."/>
            <person name="Lechner B.E."/>
            <person name="Liimatainen K."/>
            <person name="Lipzen A."/>
            <person name="Lukacs Z."/>
            <person name="Mihaltcheva S."/>
            <person name="Morgado L.N."/>
            <person name="Niskanen T."/>
            <person name="Noordeloos M.E."/>
            <person name="Ohm R.A."/>
            <person name="Ortiz-Santana B."/>
            <person name="Ovrebo C."/>
            <person name="Racz N."/>
            <person name="Riley R."/>
            <person name="Savchenko A."/>
            <person name="Shiryaev A."/>
            <person name="Soop K."/>
            <person name="Spirin V."/>
            <person name="Szebenyi C."/>
            <person name="Tomsovsky M."/>
            <person name="Tulloss R.E."/>
            <person name="Uehling J."/>
            <person name="Grigoriev I.V."/>
            <person name="Vagvolgyi C."/>
            <person name="Papp T."/>
            <person name="Martin F.M."/>
            <person name="Miettinen O."/>
            <person name="Hibbett D.S."/>
            <person name="Nagy L.G."/>
        </authorList>
    </citation>
    <scope>NUCLEOTIDE SEQUENCE [LARGE SCALE GENOMIC DNA]</scope>
    <source>
        <strain evidence="1 2">NL-1719</strain>
    </source>
</reference>
<evidence type="ECO:0000313" key="1">
    <source>
        <dbReference type="EMBL" id="TFK68884.1"/>
    </source>
</evidence>
<gene>
    <name evidence="1" type="ORF">BDN72DRAFT_730122</name>
</gene>
<keyword evidence="2" id="KW-1185">Reference proteome</keyword>
<evidence type="ECO:0000313" key="2">
    <source>
        <dbReference type="Proteomes" id="UP000308600"/>
    </source>
</evidence>
<name>A0ACD3AUD7_9AGAR</name>
<dbReference type="Proteomes" id="UP000308600">
    <property type="component" value="Unassembled WGS sequence"/>
</dbReference>
<organism evidence="1 2">
    <name type="scientific">Pluteus cervinus</name>
    <dbReference type="NCBI Taxonomy" id="181527"/>
    <lineage>
        <taxon>Eukaryota</taxon>
        <taxon>Fungi</taxon>
        <taxon>Dikarya</taxon>
        <taxon>Basidiomycota</taxon>
        <taxon>Agaricomycotina</taxon>
        <taxon>Agaricomycetes</taxon>
        <taxon>Agaricomycetidae</taxon>
        <taxon>Agaricales</taxon>
        <taxon>Pluteineae</taxon>
        <taxon>Pluteaceae</taxon>
        <taxon>Pluteus</taxon>
    </lineage>
</organism>
<sequence length="72" mass="7919">MDVLVNLSRIPFFCTANNLDTIPAPLLDPMEVLEASGYVSEEKVVIAQKYLEPQAKGALKDADVELDRKAVD</sequence>
<proteinExistence type="predicted"/>
<feature type="non-terminal residue" evidence="1">
    <location>
        <position position="72"/>
    </location>
</feature>
<accession>A0ACD3AUD7</accession>